<sequence>MPFVTRLEPERLLGHFLAHPPDGFRAQMAGGGVPAFTAEFDLLTTAEPELLRRVRRWPGQRLWRPWLRLRTRFIGATNTEYLWLPPLPGATDAAALARRLRVEQGGKCALLIVKDLPCDSPLLPAEANRQAAAFAKALAQEGFVLLEGQALAWVPIDFDCIDAYLARLSRARRRDLRRKLRSRANLSVDTLAAGAPEFDDEATIDAFYALYENIYAQSEIHFDRLSRDYFRALLRDGDSGGVVFVYRREGAMIGWNLCYEHAGLLVDKYIGLRYPQAREHNLYALSWFENLEYARRRELDAYVAGWTDPQVKRQLGARFAFTRHAVYARNPLLRAALRRLARFFESDRSVLEAEAAPAPAGGEDADAAGRA</sequence>
<dbReference type="RefSeq" id="WP_123645953.1">
    <property type="nucleotide sequence ID" value="NZ_RCTY01000006.1"/>
</dbReference>
<accession>A0A3N2RNP7</accession>
<dbReference type="InterPro" id="IPR007434">
    <property type="entry name" value="FemAB-like"/>
</dbReference>
<proteinExistence type="predicted"/>
<name>A0A3N2RNP7_LYSEN</name>
<comment type="caution">
    <text evidence="1">The sequence shown here is derived from an EMBL/GenBank/DDBJ whole genome shotgun (WGS) entry which is preliminary data.</text>
</comment>
<dbReference type="GO" id="GO:0016740">
    <property type="term" value="F:transferase activity"/>
    <property type="evidence" value="ECO:0007669"/>
    <property type="project" value="UniProtKB-KW"/>
</dbReference>
<dbReference type="Gene3D" id="3.40.630.30">
    <property type="match status" value="1"/>
</dbReference>
<dbReference type="Proteomes" id="UP000275910">
    <property type="component" value="Unassembled WGS sequence"/>
</dbReference>
<dbReference type="InterPro" id="IPR016181">
    <property type="entry name" value="Acyl_CoA_acyltransferase"/>
</dbReference>
<dbReference type="Pfam" id="PF04339">
    <property type="entry name" value="FemAB_like"/>
    <property type="match status" value="1"/>
</dbReference>
<evidence type="ECO:0000313" key="2">
    <source>
        <dbReference type="Proteomes" id="UP000275910"/>
    </source>
</evidence>
<reference evidence="1 2" key="1">
    <citation type="submission" date="2018-10" db="EMBL/GenBank/DDBJ databases">
        <title>The genome of Lysobacter enzymogenes OH11.</title>
        <authorList>
            <person name="Liu F."/>
            <person name="Zhao Y."/>
            <person name="Qian G."/>
            <person name="Chen Y."/>
            <person name="Xu H."/>
        </authorList>
    </citation>
    <scope>NUCLEOTIDE SEQUENCE [LARGE SCALE GENOMIC DNA]</scope>
    <source>
        <strain evidence="1 2">OH11</strain>
    </source>
</reference>
<dbReference type="AlphaFoldDB" id="A0A3N2RNP7"/>
<evidence type="ECO:0000313" key="1">
    <source>
        <dbReference type="EMBL" id="ROU08986.1"/>
    </source>
</evidence>
<gene>
    <name evidence="1" type="ORF">D9T17_02620</name>
</gene>
<keyword evidence="1" id="KW-0808">Transferase</keyword>
<protein>
    <submittedName>
        <fullName evidence="1">GNAT family N-acetyltransferase</fullName>
    </submittedName>
</protein>
<dbReference type="SUPFAM" id="SSF55729">
    <property type="entry name" value="Acyl-CoA N-acyltransferases (Nat)"/>
    <property type="match status" value="1"/>
</dbReference>
<organism evidence="1 2">
    <name type="scientific">Lysobacter enzymogenes</name>
    <dbReference type="NCBI Taxonomy" id="69"/>
    <lineage>
        <taxon>Bacteria</taxon>
        <taxon>Pseudomonadati</taxon>
        <taxon>Pseudomonadota</taxon>
        <taxon>Gammaproteobacteria</taxon>
        <taxon>Lysobacterales</taxon>
        <taxon>Lysobacteraceae</taxon>
        <taxon>Lysobacter</taxon>
    </lineage>
</organism>
<dbReference type="EMBL" id="RCTY01000006">
    <property type="protein sequence ID" value="ROU08986.1"/>
    <property type="molecule type" value="Genomic_DNA"/>
</dbReference>